<dbReference type="AlphaFoldDB" id="A0A812IPY4"/>
<name>A0A812IPY4_9DINO</name>
<feature type="region of interest" description="Disordered" evidence="1">
    <location>
        <begin position="373"/>
        <end position="413"/>
    </location>
</feature>
<feature type="transmembrane region" description="Helical" evidence="2">
    <location>
        <begin position="266"/>
        <end position="288"/>
    </location>
</feature>
<feature type="transmembrane region" description="Helical" evidence="2">
    <location>
        <begin position="97"/>
        <end position="114"/>
    </location>
</feature>
<evidence type="ECO:0000256" key="1">
    <source>
        <dbReference type="SAM" id="MobiDB-lite"/>
    </source>
</evidence>
<feature type="transmembrane region" description="Helical" evidence="2">
    <location>
        <begin position="294"/>
        <end position="312"/>
    </location>
</feature>
<evidence type="ECO:0000313" key="3">
    <source>
        <dbReference type="EMBL" id="CAE7154513.1"/>
    </source>
</evidence>
<gene>
    <name evidence="3" type="primary">podJ</name>
    <name evidence="3" type="ORF">SNEC2469_LOCUS245</name>
</gene>
<organism evidence="3 4">
    <name type="scientific">Symbiodinium necroappetens</name>
    <dbReference type="NCBI Taxonomy" id="1628268"/>
    <lineage>
        <taxon>Eukaryota</taxon>
        <taxon>Sar</taxon>
        <taxon>Alveolata</taxon>
        <taxon>Dinophyceae</taxon>
        <taxon>Suessiales</taxon>
        <taxon>Symbiodiniaceae</taxon>
        <taxon>Symbiodinium</taxon>
    </lineage>
</organism>
<keyword evidence="4" id="KW-1185">Reference proteome</keyword>
<keyword evidence="2" id="KW-1133">Transmembrane helix</keyword>
<reference evidence="3" key="1">
    <citation type="submission" date="2021-02" db="EMBL/GenBank/DDBJ databases">
        <authorList>
            <person name="Dougan E. K."/>
            <person name="Rhodes N."/>
            <person name="Thang M."/>
            <person name="Chan C."/>
        </authorList>
    </citation>
    <scope>NUCLEOTIDE SEQUENCE</scope>
</reference>
<evidence type="ECO:0000256" key="2">
    <source>
        <dbReference type="SAM" id="Phobius"/>
    </source>
</evidence>
<protein>
    <submittedName>
        <fullName evidence="3">PodJ protein</fullName>
    </submittedName>
</protein>
<comment type="caution">
    <text evidence="3">The sequence shown here is derived from an EMBL/GenBank/DDBJ whole genome shotgun (WGS) entry which is preliminary data.</text>
</comment>
<dbReference type="Proteomes" id="UP000601435">
    <property type="component" value="Unassembled WGS sequence"/>
</dbReference>
<feature type="transmembrane region" description="Helical" evidence="2">
    <location>
        <begin position="120"/>
        <end position="141"/>
    </location>
</feature>
<keyword evidence="2" id="KW-0812">Transmembrane</keyword>
<keyword evidence="2" id="KW-0472">Membrane</keyword>
<feature type="compositionally biased region" description="Low complexity" evidence="1">
    <location>
        <begin position="402"/>
        <end position="413"/>
    </location>
</feature>
<accession>A0A812IPY4</accession>
<sequence length="413" mass="44918">MRNCLTWRRSSSTPPLLTTSALDDLNRGVAAQDLYAQAVDQREAYRNWKAAAEYRPVSECRPLMTGEIQILNSWYRMSAPYIRAHLQMKKTYQRRHAVLSVLLSGSALACSTIISSKVIAASFAVAAAIVACVANAVANFAQLPRLAFMHQEAVTKWHGIWEEIQSLFVWDQVPDAGAKLAEVGRRFGEAMTSNPQLPLYVESAHVEGEVQELYPSDCKCPRKDVPSKDSIPSKADFSSLLQMQLLVECIRSKATRRSVLYQYADFMLGILNAVLLVLSALGSVALAIDVAHPWIGVAVKCVSGGVSVLAAFQNTLQPSQRAQKYASVAKQAAVLCMTSQQLLLACPHEDAAAMKVSLQKDMTVLIGTMRAEGVQHPDPDNVVGQDPGSDIASSMTHEISRRSVGAASSRSGQ</sequence>
<proteinExistence type="predicted"/>
<dbReference type="OrthoDB" id="433455at2759"/>
<evidence type="ECO:0000313" key="4">
    <source>
        <dbReference type="Proteomes" id="UP000601435"/>
    </source>
</evidence>
<dbReference type="EMBL" id="CAJNJA010000648">
    <property type="protein sequence ID" value="CAE7154513.1"/>
    <property type="molecule type" value="Genomic_DNA"/>
</dbReference>